<proteinExistence type="predicted"/>
<feature type="non-terminal residue" evidence="7">
    <location>
        <position position="1"/>
    </location>
</feature>
<dbReference type="OrthoDB" id="3227279at2"/>
<keyword evidence="5 6" id="KW-0472">Membrane</keyword>
<evidence type="ECO:0000313" key="8">
    <source>
        <dbReference type="Proteomes" id="UP000297948"/>
    </source>
</evidence>
<feature type="transmembrane region" description="Helical" evidence="6">
    <location>
        <begin position="318"/>
        <end position="340"/>
    </location>
</feature>
<evidence type="ECO:0000256" key="1">
    <source>
        <dbReference type="ARBA" id="ARBA00004651"/>
    </source>
</evidence>
<dbReference type="GO" id="GO:0005886">
    <property type="term" value="C:plasma membrane"/>
    <property type="evidence" value="ECO:0007669"/>
    <property type="project" value="UniProtKB-SubCell"/>
</dbReference>
<reference evidence="7 8" key="1">
    <citation type="submission" date="2019-03" db="EMBL/GenBank/DDBJ databases">
        <authorList>
            <person name="Gonzalez-Pimentel J.L."/>
        </authorList>
    </citation>
    <scope>NUCLEOTIDE SEQUENCE [LARGE SCALE GENOMIC DNA]</scope>
    <source>
        <strain evidence="7 8">JCM 31289</strain>
    </source>
</reference>
<protein>
    <submittedName>
        <fullName evidence="7">MFS transporter</fullName>
    </submittedName>
</protein>
<organism evidence="7 8">
    <name type="scientific">Streptomyces palmae</name>
    <dbReference type="NCBI Taxonomy" id="1701085"/>
    <lineage>
        <taxon>Bacteria</taxon>
        <taxon>Bacillati</taxon>
        <taxon>Actinomycetota</taxon>
        <taxon>Actinomycetes</taxon>
        <taxon>Kitasatosporales</taxon>
        <taxon>Streptomycetaceae</taxon>
        <taxon>Streptomyces</taxon>
    </lineage>
</organism>
<feature type="transmembrane region" description="Helical" evidence="6">
    <location>
        <begin position="55"/>
        <end position="76"/>
    </location>
</feature>
<feature type="transmembrane region" description="Helical" evidence="6">
    <location>
        <begin position="352"/>
        <end position="374"/>
    </location>
</feature>
<feature type="transmembrane region" description="Helical" evidence="6">
    <location>
        <begin position="380"/>
        <end position="399"/>
    </location>
</feature>
<dbReference type="Gene3D" id="1.20.1250.20">
    <property type="entry name" value="MFS general substrate transporter like domains"/>
    <property type="match status" value="1"/>
</dbReference>
<comment type="caution">
    <text evidence="7">The sequence shown here is derived from an EMBL/GenBank/DDBJ whole genome shotgun (WGS) entry which is preliminary data.</text>
</comment>
<dbReference type="PANTHER" id="PTHR23513">
    <property type="entry name" value="INTEGRAL MEMBRANE EFFLUX PROTEIN-RELATED"/>
    <property type="match status" value="1"/>
</dbReference>
<evidence type="ECO:0000256" key="3">
    <source>
        <dbReference type="ARBA" id="ARBA00022692"/>
    </source>
</evidence>
<feature type="transmembrane region" description="Helical" evidence="6">
    <location>
        <begin position="151"/>
        <end position="172"/>
    </location>
</feature>
<feature type="transmembrane region" description="Helical" evidence="6">
    <location>
        <begin position="263"/>
        <end position="283"/>
    </location>
</feature>
<sequence length="413" mass="42267">ATEAPPAAEPGQGYRAVFAVREFRAVFAAHVLSMLGEVVCGIALSVLVYRITGSPLMSALTFASALLPYVIGGTLLSAVADRYPTRRVLVVCDLLSAGCTAAMVLPGMPVAALLVLRCAAAAISPVFSGTRAATLGDILGEGDLFVLGRSVIRITAQGAQLVGFAVGGLLLAAVAPRAVLVITTVAFLLSALLLRLGTRRRPARTRGGAGRALLGDSLGGMRRLLADRRIRALLLLSWVPATFVVAAEALATPYADALGLGPAGLGLLMVGMPVGAIVAEVLVGSLLSPRARARLSLPLAVASMLPALGYLARPTLGWALLCLLLAGSGAAYTLGVDQWFIAAVPEEMRGRAMTLLTAGLMTTQGLGMALAGAAAELWPVHRVVAGAGVLGTLCSLLVVMEVRRTARTVAPAS</sequence>
<gene>
    <name evidence="7" type="ORF">E4099_05705</name>
</gene>
<dbReference type="PANTHER" id="PTHR23513:SF11">
    <property type="entry name" value="STAPHYLOFERRIN A TRANSPORTER"/>
    <property type="match status" value="1"/>
</dbReference>
<dbReference type="EMBL" id="SRID01000031">
    <property type="protein sequence ID" value="TGB16151.1"/>
    <property type="molecule type" value="Genomic_DNA"/>
</dbReference>
<dbReference type="CDD" id="cd06173">
    <property type="entry name" value="MFS_MefA_like"/>
    <property type="match status" value="1"/>
</dbReference>
<feature type="transmembrane region" description="Helical" evidence="6">
    <location>
        <begin position="232"/>
        <end position="251"/>
    </location>
</feature>
<dbReference type="SUPFAM" id="SSF103473">
    <property type="entry name" value="MFS general substrate transporter"/>
    <property type="match status" value="1"/>
</dbReference>
<keyword evidence="4 6" id="KW-1133">Transmembrane helix</keyword>
<evidence type="ECO:0000256" key="6">
    <source>
        <dbReference type="SAM" id="Phobius"/>
    </source>
</evidence>
<name>A0A4Z0HCX8_9ACTN</name>
<feature type="transmembrane region" description="Helical" evidence="6">
    <location>
        <begin position="88"/>
        <end position="105"/>
    </location>
</feature>
<dbReference type="RefSeq" id="WP_135337838.1">
    <property type="nucleotide sequence ID" value="NZ_SRID01000031.1"/>
</dbReference>
<evidence type="ECO:0000313" key="7">
    <source>
        <dbReference type="EMBL" id="TGB16151.1"/>
    </source>
</evidence>
<dbReference type="Pfam" id="PF07690">
    <property type="entry name" value="MFS_1"/>
    <property type="match status" value="1"/>
</dbReference>
<keyword evidence="8" id="KW-1185">Reference proteome</keyword>
<evidence type="ECO:0000256" key="2">
    <source>
        <dbReference type="ARBA" id="ARBA00022475"/>
    </source>
</evidence>
<keyword evidence="3 6" id="KW-0812">Transmembrane</keyword>
<feature type="transmembrane region" description="Helical" evidence="6">
    <location>
        <begin position="25"/>
        <end position="49"/>
    </location>
</feature>
<dbReference type="InterPro" id="IPR036259">
    <property type="entry name" value="MFS_trans_sf"/>
</dbReference>
<accession>A0A4Z0HCX8</accession>
<dbReference type="GO" id="GO:0022857">
    <property type="term" value="F:transmembrane transporter activity"/>
    <property type="evidence" value="ECO:0007669"/>
    <property type="project" value="InterPro"/>
</dbReference>
<feature type="transmembrane region" description="Helical" evidence="6">
    <location>
        <begin position="178"/>
        <end position="196"/>
    </location>
</feature>
<dbReference type="Proteomes" id="UP000297948">
    <property type="component" value="Unassembled WGS sequence"/>
</dbReference>
<evidence type="ECO:0000256" key="4">
    <source>
        <dbReference type="ARBA" id="ARBA00022989"/>
    </source>
</evidence>
<comment type="subcellular location">
    <subcellularLocation>
        <location evidence="1">Cell membrane</location>
        <topology evidence="1">Multi-pass membrane protein</topology>
    </subcellularLocation>
</comment>
<keyword evidence="2" id="KW-1003">Cell membrane</keyword>
<feature type="transmembrane region" description="Helical" evidence="6">
    <location>
        <begin position="295"/>
        <end position="312"/>
    </location>
</feature>
<evidence type="ECO:0000256" key="5">
    <source>
        <dbReference type="ARBA" id="ARBA00023136"/>
    </source>
</evidence>
<dbReference type="InterPro" id="IPR011701">
    <property type="entry name" value="MFS"/>
</dbReference>
<dbReference type="AlphaFoldDB" id="A0A4Z0HCX8"/>